<dbReference type="Proteomes" id="UP001597260">
    <property type="component" value="Unassembled WGS sequence"/>
</dbReference>
<name>A0ABW3YCH4_9ACTN</name>
<dbReference type="RefSeq" id="WP_377569531.1">
    <property type="nucleotide sequence ID" value="NZ_JBHTMP010000012.1"/>
</dbReference>
<protein>
    <recommendedName>
        <fullName evidence="3">DUF5642 domain-containing protein</fullName>
    </recommendedName>
</protein>
<proteinExistence type="predicted"/>
<dbReference type="PROSITE" id="PS51257">
    <property type="entry name" value="PROKAR_LIPOPROTEIN"/>
    <property type="match status" value="1"/>
</dbReference>
<keyword evidence="2" id="KW-1185">Reference proteome</keyword>
<evidence type="ECO:0000313" key="2">
    <source>
        <dbReference type="Proteomes" id="UP001597260"/>
    </source>
</evidence>
<reference evidence="2" key="1">
    <citation type="journal article" date="2019" name="Int. J. Syst. Evol. Microbiol.">
        <title>The Global Catalogue of Microorganisms (GCM) 10K type strain sequencing project: providing services to taxonomists for standard genome sequencing and annotation.</title>
        <authorList>
            <consortium name="The Broad Institute Genomics Platform"/>
            <consortium name="The Broad Institute Genome Sequencing Center for Infectious Disease"/>
            <person name="Wu L."/>
            <person name="Ma J."/>
        </authorList>
    </citation>
    <scope>NUCLEOTIDE SEQUENCE [LARGE SCALE GENOMIC DNA]</scope>
    <source>
        <strain evidence="2">JCM 31037</strain>
    </source>
</reference>
<accession>A0ABW3YCH4</accession>
<dbReference type="EMBL" id="JBHTMP010000012">
    <property type="protein sequence ID" value="MFD1321448.1"/>
    <property type="molecule type" value="Genomic_DNA"/>
</dbReference>
<organism evidence="1 2">
    <name type="scientific">Micromonospora sonneratiae</name>
    <dbReference type="NCBI Taxonomy" id="1184706"/>
    <lineage>
        <taxon>Bacteria</taxon>
        <taxon>Bacillati</taxon>
        <taxon>Actinomycetota</taxon>
        <taxon>Actinomycetes</taxon>
        <taxon>Micromonosporales</taxon>
        <taxon>Micromonosporaceae</taxon>
        <taxon>Micromonospora</taxon>
    </lineage>
</organism>
<evidence type="ECO:0008006" key="3">
    <source>
        <dbReference type="Google" id="ProtNLM"/>
    </source>
</evidence>
<evidence type="ECO:0000313" key="1">
    <source>
        <dbReference type="EMBL" id="MFD1321448.1"/>
    </source>
</evidence>
<sequence>MAATGWKNALYGLLIFTGLGALVLVPGLVSCALPAEGPPLTERLDIGYGATIQPPAGSRLDLADSRPGSGNVLLRADGVEIRLTAQSFPGDPAPYTEHVRTKLDRDDGLRLLGRPEPMRTTSGVTGERGSLVSWDSDEGYGCYAVLTADSVGVVALVTPVTNCAVLPASVSAALASIEIEVAS</sequence>
<comment type="caution">
    <text evidence="1">The sequence shown here is derived from an EMBL/GenBank/DDBJ whole genome shotgun (WGS) entry which is preliminary data.</text>
</comment>
<gene>
    <name evidence="1" type="ORF">ACFQ4H_10150</name>
</gene>